<dbReference type="STRING" id="52670.A0A2I4ATZ6"/>
<evidence type="ECO:0000313" key="15">
    <source>
        <dbReference type="Proteomes" id="UP000192220"/>
    </source>
</evidence>
<dbReference type="InterPro" id="IPR038377">
    <property type="entry name" value="Na/Glc_symporter_sf"/>
</dbReference>
<dbReference type="InParanoid" id="A0A2I4ATZ6"/>
<keyword evidence="9" id="KW-0406">Ion transport</keyword>
<evidence type="ECO:0000256" key="12">
    <source>
        <dbReference type="ARBA" id="ARBA00023201"/>
    </source>
</evidence>
<keyword evidence="7 14" id="KW-1133">Transmembrane helix</keyword>
<name>A0A2I4ATZ6_AUSLI</name>
<evidence type="ECO:0000256" key="7">
    <source>
        <dbReference type="ARBA" id="ARBA00022989"/>
    </source>
</evidence>
<reference evidence="16" key="1">
    <citation type="submission" date="2025-08" db="UniProtKB">
        <authorList>
            <consortium name="RefSeq"/>
        </authorList>
    </citation>
    <scope>IDENTIFICATION</scope>
    <source>
        <strain evidence="16">Quisiro</strain>
        <tissue evidence="16">Liver</tissue>
    </source>
</reference>
<keyword evidence="12" id="KW-0739">Sodium transport</keyword>
<evidence type="ECO:0000256" key="8">
    <source>
        <dbReference type="ARBA" id="ARBA00023053"/>
    </source>
</evidence>
<evidence type="ECO:0000256" key="9">
    <source>
        <dbReference type="ARBA" id="ARBA00023065"/>
    </source>
</evidence>
<dbReference type="Pfam" id="PF00474">
    <property type="entry name" value="SSF"/>
    <property type="match status" value="1"/>
</dbReference>
<dbReference type="AlphaFoldDB" id="A0A2I4ATZ6"/>
<feature type="transmembrane region" description="Helical" evidence="14">
    <location>
        <begin position="435"/>
        <end position="459"/>
    </location>
</feature>
<feature type="transmembrane region" description="Helical" evidence="14">
    <location>
        <begin position="247"/>
        <end position="265"/>
    </location>
</feature>
<dbReference type="KEGG" id="alim:106514314"/>
<organism evidence="15 16">
    <name type="scientific">Austrofundulus limnaeus</name>
    <name type="common">Annual killifish</name>
    <dbReference type="NCBI Taxonomy" id="52670"/>
    <lineage>
        <taxon>Eukaryota</taxon>
        <taxon>Metazoa</taxon>
        <taxon>Chordata</taxon>
        <taxon>Craniata</taxon>
        <taxon>Vertebrata</taxon>
        <taxon>Euteleostomi</taxon>
        <taxon>Actinopterygii</taxon>
        <taxon>Neopterygii</taxon>
        <taxon>Teleostei</taxon>
        <taxon>Neoteleostei</taxon>
        <taxon>Acanthomorphata</taxon>
        <taxon>Ovalentaria</taxon>
        <taxon>Atherinomorphae</taxon>
        <taxon>Cyprinodontiformes</taxon>
        <taxon>Rivulidae</taxon>
        <taxon>Austrofundulus</taxon>
    </lineage>
</organism>
<evidence type="ECO:0000256" key="2">
    <source>
        <dbReference type="ARBA" id="ARBA00006434"/>
    </source>
</evidence>
<evidence type="ECO:0000256" key="6">
    <source>
        <dbReference type="ARBA" id="ARBA00022979"/>
    </source>
</evidence>
<sequence>MAVDVPGLVSVIIFYVCILAIGVWGSWKSKKVEKKCIGTKSEISIIGGRNINVLVGIFTMTATWVGGGYIMGTAEAVYNPSQGLIWALGLPAYAINFLLGGLFFAKPMRSKRYVTMLDPFQNRYGKAFTALLLLPALVSDILWVACILAALGGTMSIILGLSSTISIIISAAVSIVYTFLGGLYSVAYTDIIQLCFIFVSLWLCVPFLVLSPAVTLISQTPGLNQTHGNSWVGHLELMDAGKWVDELLLLALGGLSYQALYQRVLSAASSTQAQITCYAAAGTTFIMGIPSVVIGVMAASADWNQTDYGFPPPFERGDAGKILPLALQHLTPTWVGVLGIGSVAAAVMSSMDSALLSSASMFTQNIYKTIFRKQASDRELMWVIRVSVLLVGLAGTGLAFGDDSVLAFWILSGDLIYVVIFPQLVCVLHFKCVNCYGAISGFVVGLLLRGLSGEPVLGIPTLLRYPGWREENDVIVQYFPYRTVAMLSSLICIMTVSWLLDLTFRRQLIPQSWDLLKVFKEKNETEAEEIHGTREEVKYALTTKF</sequence>
<evidence type="ECO:0000256" key="1">
    <source>
        <dbReference type="ARBA" id="ARBA00004141"/>
    </source>
</evidence>
<evidence type="ECO:0000256" key="5">
    <source>
        <dbReference type="ARBA" id="ARBA00022847"/>
    </source>
</evidence>
<comment type="similarity">
    <text evidence="2 13">Belongs to the sodium:solute symporter (SSF) (TC 2.A.21) family.</text>
</comment>
<feature type="transmembrane region" description="Helical" evidence="14">
    <location>
        <begin position="334"/>
        <end position="359"/>
    </location>
</feature>
<feature type="transmembrane region" description="Helical" evidence="14">
    <location>
        <begin position="157"/>
        <end position="179"/>
    </location>
</feature>
<feature type="transmembrane region" description="Helical" evidence="14">
    <location>
        <begin position="406"/>
        <end position="428"/>
    </location>
</feature>
<dbReference type="PANTHER" id="PTHR45897">
    <property type="entry name" value="HIGH-AFFINITY CHOLINE TRANSPORTER 1"/>
    <property type="match status" value="1"/>
</dbReference>
<feature type="transmembrane region" description="Helical" evidence="14">
    <location>
        <begin position="84"/>
        <end position="105"/>
    </location>
</feature>
<keyword evidence="6" id="KW-0530">Neurotransmitter biosynthesis</keyword>
<feature type="transmembrane region" description="Helical" evidence="14">
    <location>
        <begin position="479"/>
        <end position="500"/>
    </location>
</feature>
<comment type="subcellular location">
    <subcellularLocation>
        <location evidence="1">Membrane</location>
        <topology evidence="1">Multi-pass membrane protein</topology>
    </subcellularLocation>
</comment>
<proteinExistence type="inferred from homology"/>
<dbReference type="OrthoDB" id="546820at2759"/>
<gene>
    <name evidence="16" type="primary">LOC106514314</name>
</gene>
<keyword evidence="11" id="KW-0325">Glycoprotein</keyword>
<feature type="transmembrane region" description="Helical" evidence="14">
    <location>
        <begin position="277"/>
        <end position="301"/>
    </location>
</feature>
<dbReference type="GO" id="GO:0005307">
    <property type="term" value="F:choline:sodium symporter activity"/>
    <property type="evidence" value="ECO:0007669"/>
    <property type="project" value="TreeGrafter"/>
</dbReference>
<feature type="transmembrane region" description="Helical" evidence="14">
    <location>
        <begin position="380"/>
        <end position="400"/>
    </location>
</feature>
<evidence type="ECO:0000256" key="3">
    <source>
        <dbReference type="ARBA" id="ARBA00022448"/>
    </source>
</evidence>
<dbReference type="InterPro" id="IPR001734">
    <property type="entry name" value="Na/solute_symporter"/>
</dbReference>
<keyword evidence="5" id="KW-0769">Symport</keyword>
<dbReference type="PROSITE" id="PS50283">
    <property type="entry name" value="NA_SOLUT_SYMP_3"/>
    <property type="match status" value="1"/>
</dbReference>
<feature type="transmembrane region" description="Helical" evidence="14">
    <location>
        <begin position="191"/>
        <end position="214"/>
    </location>
</feature>
<evidence type="ECO:0000256" key="10">
    <source>
        <dbReference type="ARBA" id="ARBA00023136"/>
    </source>
</evidence>
<keyword evidence="8" id="KW-0915">Sodium</keyword>
<keyword evidence="15" id="KW-1185">Reference proteome</keyword>
<evidence type="ECO:0000256" key="11">
    <source>
        <dbReference type="ARBA" id="ARBA00023180"/>
    </source>
</evidence>
<keyword evidence="4 14" id="KW-0812">Transmembrane</keyword>
<evidence type="ECO:0000256" key="4">
    <source>
        <dbReference type="ARBA" id="ARBA00022692"/>
    </source>
</evidence>
<feature type="transmembrane region" description="Helical" evidence="14">
    <location>
        <begin position="126"/>
        <end position="151"/>
    </location>
</feature>
<evidence type="ECO:0000313" key="16">
    <source>
        <dbReference type="RefSeq" id="XP_013858972.1"/>
    </source>
</evidence>
<dbReference type="InterPro" id="IPR052244">
    <property type="entry name" value="Choline_transporter"/>
</dbReference>
<keyword evidence="3" id="KW-0813">Transport</keyword>
<dbReference type="GO" id="GO:0005886">
    <property type="term" value="C:plasma membrane"/>
    <property type="evidence" value="ECO:0007669"/>
    <property type="project" value="TreeGrafter"/>
</dbReference>
<accession>A0A2I4ATZ6</accession>
<evidence type="ECO:0000256" key="14">
    <source>
        <dbReference type="SAM" id="Phobius"/>
    </source>
</evidence>
<dbReference type="GO" id="GO:0008292">
    <property type="term" value="P:acetylcholine biosynthetic process"/>
    <property type="evidence" value="ECO:0007669"/>
    <property type="project" value="TreeGrafter"/>
</dbReference>
<dbReference type="RefSeq" id="XP_013858972.1">
    <property type="nucleotide sequence ID" value="XM_014003518.1"/>
</dbReference>
<dbReference type="CDD" id="cd11474">
    <property type="entry name" value="SLC5sbd_CHT"/>
    <property type="match status" value="1"/>
</dbReference>
<dbReference type="PANTHER" id="PTHR45897:SF5">
    <property type="entry name" value="HIGH AFFINITY CHOLINE TRANSPORTER 1"/>
    <property type="match status" value="1"/>
</dbReference>
<keyword evidence="10 14" id="KW-0472">Membrane</keyword>
<feature type="transmembrane region" description="Helical" evidence="14">
    <location>
        <begin position="51"/>
        <end position="72"/>
    </location>
</feature>
<protein>
    <submittedName>
        <fullName evidence="16">High-affinity choline transporter 1</fullName>
    </submittedName>
</protein>
<dbReference type="Proteomes" id="UP000192220">
    <property type="component" value="Unplaced"/>
</dbReference>
<feature type="transmembrane region" description="Helical" evidence="14">
    <location>
        <begin position="6"/>
        <end position="27"/>
    </location>
</feature>
<evidence type="ECO:0000256" key="13">
    <source>
        <dbReference type="RuleBase" id="RU362091"/>
    </source>
</evidence>
<dbReference type="Gene3D" id="1.20.1730.10">
    <property type="entry name" value="Sodium/glucose cotransporter"/>
    <property type="match status" value="1"/>
</dbReference>
<dbReference type="GeneID" id="106514314"/>